<name>A0A822XV83_NELNU</name>
<evidence type="ECO:0000313" key="2">
    <source>
        <dbReference type="Proteomes" id="UP000607653"/>
    </source>
</evidence>
<dbReference type="Proteomes" id="UP000607653">
    <property type="component" value="Unassembled WGS sequence"/>
</dbReference>
<dbReference type="AlphaFoldDB" id="A0A822XV83"/>
<accession>A0A822XV83</accession>
<evidence type="ECO:0000313" key="1">
    <source>
        <dbReference type="EMBL" id="DAD22715.1"/>
    </source>
</evidence>
<protein>
    <submittedName>
        <fullName evidence="1">Uncharacterized protein</fullName>
    </submittedName>
</protein>
<dbReference type="EMBL" id="DUZY01000001">
    <property type="protein sequence ID" value="DAD22715.1"/>
    <property type="molecule type" value="Genomic_DNA"/>
</dbReference>
<comment type="caution">
    <text evidence="1">The sequence shown here is derived from an EMBL/GenBank/DDBJ whole genome shotgun (WGS) entry which is preliminary data.</text>
</comment>
<proteinExistence type="predicted"/>
<keyword evidence="2" id="KW-1185">Reference proteome</keyword>
<sequence>MLGHGNMESETRALGITGLHDEQVISVVLVNQ</sequence>
<organism evidence="1 2">
    <name type="scientific">Nelumbo nucifera</name>
    <name type="common">Sacred lotus</name>
    <dbReference type="NCBI Taxonomy" id="4432"/>
    <lineage>
        <taxon>Eukaryota</taxon>
        <taxon>Viridiplantae</taxon>
        <taxon>Streptophyta</taxon>
        <taxon>Embryophyta</taxon>
        <taxon>Tracheophyta</taxon>
        <taxon>Spermatophyta</taxon>
        <taxon>Magnoliopsida</taxon>
        <taxon>Proteales</taxon>
        <taxon>Nelumbonaceae</taxon>
        <taxon>Nelumbo</taxon>
    </lineage>
</organism>
<gene>
    <name evidence="1" type="ORF">HUJ06_024178</name>
</gene>
<reference evidence="1 2" key="1">
    <citation type="journal article" date="2020" name="Mol. Biol. Evol.">
        <title>Distinct Expression and Methylation Patterns for Genes with Different Fates following a Single Whole-Genome Duplication in Flowering Plants.</title>
        <authorList>
            <person name="Shi T."/>
            <person name="Rahmani R.S."/>
            <person name="Gugger P.F."/>
            <person name="Wang M."/>
            <person name="Li H."/>
            <person name="Zhang Y."/>
            <person name="Li Z."/>
            <person name="Wang Q."/>
            <person name="Van de Peer Y."/>
            <person name="Marchal K."/>
            <person name="Chen J."/>
        </authorList>
    </citation>
    <scope>NUCLEOTIDE SEQUENCE [LARGE SCALE GENOMIC DNA]</scope>
    <source>
        <tissue evidence="1">Leaf</tissue>
    </source>
</reference>